<feature type="domain" description="Sm" evidence="11">
    <location>
        <begin position="19"/>
        <end position="104"/>
    </location>
</feature>
<evidence type="ECO:0000256" key="1">
    <source>
        <dbReference type="ARBA" id="ARBA00004123"/>
    </source>
</evidence>
<evidence type="ECO:0000256" key="6">
    <source>
        <dbReference type="ARBA" id="ARBA00022728"/>
    </source>
</evidence>
<dbReference type="EMBL" id="JARQZJ010000140">
    <property type="protein sequence ID" value="KAK9892884.1"/>
    <property type="molecule type" value="Genomic_DNA"/>
</dbReference>
<dbReference type="PROSITE" id="PS52002">
    <property type="entry name" value="SM"/>
    <property type="match status" value="1"/>
</dbReference>
<accession>A0AAW1VGX1</accession>
<keyword evidence="7 10" id="KW-0508">mRNA splicing</keyword>
<evidence type="ECO:0000259" key="11">
    <source>
        <dbReference type="PROSITE" id="PS52002"/>
    </source>
</evidence>
<keyword evidence="4" id="KW-0963">Cytoplasm</keyword>
<keyword evidence="8 10" id="KW-0539">Nucleus</keyword>
<evidence type="ECO:0000256" key="7">
    <source>
        <dbReference type="ARBA" id="ARBA00023187"/>
    </source>
</evidence>
<keyword evidence="6" id="KW-0747">Spliceosome</keyword>
<dbReference type="InterPro" id="IPR001163">
    <property type="entry name" value="Sm_dom_euk/arc"/>
</dbReference>
<comment type="subcellular location">
    <subcellularLocation>
        <location evidence="2">Cytoplasm</location>
        <location evidence="2">Cytosol</location>
    </subcellularLocation>
    <subcellularLocation>
        <location evidence="1 10">Nucleus</location>
    </subcellularLocation>
</comment>
<dbReference type="InterPro" id="IPR047575">
    <property type="entry name" value="Sm"/>
</dbReference>
<protein>
    <recommendedName>
        <fullName evidence="10">Small nuclear ribonucleoprotein Sm D2</fullName>
        <shortName evidence="10">Sm-D2</shortName>
    </recommendedName>
    <alternativeName>
        <fullName evidence="10">snRNP core protein D2</fullName>
    </alternativeName>
</protein>
<sequence length="108" mass="12605">MTSAQVPKETLTDFQVGPLSVLYDSVQNNVQVLINCRNNKKLLGTVKCFDRHMNMIMENTREIWTEESRKSNGKKKKPIYKDRFLKKLFVRGDSVTLVLKNPLFKKNE</sequence>
<evidence type="ECO:0000313" key="13">
    <source>
        <dbReference type="Proteomes" id="UP001431783"/>
    </source>
</evidence>
<proteinExistence type="inferred from homology"/>
<dbReference type="PANTHER" id="PTHR12777">
    <property type="entry name" value="SMALL NUCLEAR RIBONUCLEOPROTEIN SM D2"/>
    <property type="match status" value="1"/>
</dbReference>
<evidence type="ECO:0000256" key="2">
    <source>
        <dbReference type="ARBA" id="ARBA00004514"/>
    </source>
</evidence>
<keyword evidence="5 10" id="KW-0507">mRNA processing</keyword>
<evidence type="ECO:0000256" key="9">
    <source>
        <dbReference type="ARBA" id="ARBA00023274"/>
    </source>
</evidence>
<dbReference type="SMART" id="SM00651">
    <property type="entry name" value="Sm"/>
    <property type="match status" value="1"/>
</dbReference>
<dbReference type="FunFam" id="2.30.30.100:FF:000069">
    <property type="entry name" value="Small nuclear ribonucleoprotein Sm D2"/>
    <property type="match status" value="1"/>
</dbReference>
<dbReference type="Pfam" id="PF01423">
    <property type="entry name" value="LSM"/>
    <property type="match status" value="1"/>
</dbReference>
<dbReference type="GO" id="GO:0000398">
    <property type="term" value="P:mRNA splicing, via spliceosome"/>
    <property type="evidence" value="ECO:0007669"/>
    <property type="project" value="UniProtKB-ARBA"/>
</dbReference>
<evidence type="ECO:0000313" key="12">
    <source>
        <dbReference type="EMBL" id="KAK9892884.1"/>
    </source>
</evidence>
<dbReference type="GO" id="GO:0003723">
    <property type="term" value="F:RNA binding"/>
    <property type="evidence" value="ECO:0007669"/>
    <property type="project" value="InterPro"/>
</dbReference>
<dbReference type="InterPro" id="IPR010920">
    <property type="entry name" value="LSM_dom_sf"/>
</dbReference>
<dbReference type="Gene3D" id="2.30.30.100">
    <property type="match status" value="1"/>
</dbReference>
<organism evidence="12 13">
    <name type="scientific">Henosepilachna vigintioctopunctata</name>
    <dbReference type="NCBI Taxonomy" id="420089"/>
    <lineage>
        <taxon>Eukaryota</taxon>
        <taxon>Metazoa</taxon>
        <taxon>Ecdysozoa</taxon>
        <taxon>Arthropoda</taxon>
        <taxon>Hexapoda</taxon>
        <taxon>Insecta</taxon>
        <taxon>Pterygota</taxon>
        <taxon>Neoptera</taxon>
        <taxon>Endopterygota</taxon>
        <taxon>Coleoptera</taxon>
        <taxon>Polyphaga</taxon>
        <taxon>Cucujiformia</taxon>
        <taxon>Coccinelloidea</taxon>
        <taxon>Coccinellidae</taxon>
        <taxon>Epilachninae</taxon>
        <taxon>Epilachnini</taxon>
        <taxon>Henosepilachna</taxon>
    </lineage>
</organism>
<dbReference type="AlphaFoldDB" id="A0AAW1VGX1"/>
<evidence type="ECO:0000256" key="8">
    <source>
        <dbReference type="ARBA" id="ARBA00023242"/>
    </source>
</evidence>
<dbReference type="GO" id="GO:0097525">
    <property type="term" value="C:spliceosomal snRNP complex"/>
    <property type="evidence" value="ECO:0007669"/>
    <property type="project" value="UniProtKB-ARBA"/>
</dbReference>
<keyword evidence="13" id="KW-1185">Reference proteome</keyword>
<comment type="similarity">
    <text evidence="3 10">Belongs to the snRNP core protein family.</text>
</comment>
<evidence type="ECO:0000256" key="3">
    <source>
        <dbReference type="ARBA" id="ARBA00008146"/>
    </source>
</evidence>
<dbReference type="SUPFAM" id="SSF50182">
    <property type="entry name" value="Sm-like ribonucleoproteins"/>
    <property type="match status" value="1"/>
</dbReference>
<evidence type="ECO:0000256" key="5">
    <source>
        <dbReference type="ARBA" id="ARBA00022664"/>
    </source>
</evidence>
<name>A0AAW1VGX1_9CUCU</name>
<comment type="caution">
    <text evidence="12">The sequence shown here is derived from an EMBL/GenBank/DDBJ whole genome shotgun (WGS) entry which is preliminary data.</text>
</comment>
<dbReference type="GO" id="GO:0005829">
    <property type="term" value="C:cytosol"/>
    <property type="evidence" value="ECO:0007669"/>
    <property type="project" value="UniProtKB-SubCell"/>
</dbReference>
<dbReference type="InterPro" id="IPR027248">
    <property type="entry name" value="Sm_D2"/>
</dbReference>
<gene>
    <name evidence="12" type="ORF">WA026_022564</name>
</gene>
<evidence type="ECO:0000256" key="10">
    <source>
        <dbReference type="RuleBase" id="RU365051"/>
    </source>
</evidence>
<evidence type="ECO:0000256" key="4">
    <source>
        <dbReference type="ARBA" id="ARBA00022490"/>
    </source>
</evidence>
<keyword evidence="9 10" id="KW-0687">Ribonucleoprotein</keyword>
<dbReference type="CDD" id="cd01720">
    <property type="entry name" value="Sm_D2"/>
    <property type="match status" value="1"/>
</dbReference>
<reference evidence="12 13" key="1">
    <citation type="submission" date="2023-03" db="EMBL/GenBank/DDBJ databases">
        <title>Genome insight into feeding habits of ladybird beetles.</title>
        <authorList>
            <person name="Li H.-S."/>
            <person name="Huang Y.-H."/>
            <person name="Pang H."/>
        </authorList>
    </citation>
    <scope>NUCLEOTIDE SEQUENCE [LARGE SCALE GENOMIC DNA]</scope>
    <source>
        <strain evidence="12">SYSU_2023b</strain>
        <tissue evidence="12">Whole body</tissue>
    </source>
</reference>
<dbReference type="Proteomes" id="UP001431783">
    <property type="component" value="Unassembled WGS sequence"/>
</dbReference>
<dbReference type="GO" id="GO:0005689">
    <property type="term" value="C:U12-type spliceosomal complex"/>
    <property type="evidence" value="ECO:0007669"/>
    <property type="project" value="UniProtKB-ARBA"/>
</dbReference>